<feature type="region of interest" description="Disordered" evidence="1">
    <location>
        <begin position="99"/>
        <end position="146"/>
    </location>
</feature>
<evidence type="ECO:0000256" key="1">
    <source>
        <dbReference type="SAM" id="MobiDB-lite"/>
    </source>
</evidence>
<comment type="caution">
    <text evidence="2">The sequence shown here is derived from an EMBL/GenBank/DDBJ whole genome shotgun (WGS) entry which is preliminary data.</text>
</comment>
<name>A0A0L0C2A9_LUCCU</name>
<dbReference type="EMBL" id="JRES01000989">
    <property type="protein sequence ID" value="KNC26381.1"/>
    <property type="molecule type" value="Genomic_DNA"/>
</dbReference>
<organism evidence="2 3">
    <name type="scientific">Lucilia cuprina</name>
    <name type="common">Green bottle fly</name>
    <name type="synonym">Australian sheep blowfly</name>
    <dbReference type="NCBI Taxonomy" id="7375"/>
    <lineage>
        <taxon>Eukaryota</taxon>
        <taxon>Metazoa</taxon>
        <taxon>Ecdysozoa</taxon>
        <taxon>Arthropoda</taxon>
        <taxon>Hexapoda</taxon>
        <taxon>Insecta</taxon>
        <taxon>Pterygota</taxon>
        <taxon>Neoptera</taxon>
        <taxon>Endopterygota</taxon>
        <taxon>Diptera</taxon>
        <taxon>Brachycera</taxon>
        <taxon>Muscomorpha</taxon>
        <taxon>Oestroidea</taxon>
        <taxon>Calliphoridae</taxon>
        <taxon>Luciliinae</taxon>
        <taxon>Lucilia</taxon>
    </lineage>
</organism>
<accession>A0A0L0C2A9</accession>
<keyword evidence="3" id="KW-1185">Reference proteome</keyword>
<evidence type="ECO:0000313" key="2">
    <source>
        <dbReference type="EMBL" id="KNC26381.1"/>
    </source>
</evidence>
<gene>
    <name evidence="2" type="ORF">FF38_07549</name>
</gene>
<evidence type="ECO:0000313" key="3">
    <source>
        <dbReference type="Proteomes" id="UP000037069"/>
    </source>
</evidence>
<reference evidence="2 3" key="1">
    <citation type="journal article" date="2015" name="Nat. Commun.">
        <title>Lucilia cuprina genome unlocks parasitic fly biology to underpin future interventions.</title>
        <authorList>
            <person name="Anstead C.A."/>
            <person name="Korhonen P.K."/>
            <person name="Young N.D."/>
            <person name="Hall R.S."/>
            <person name="Jex A.R."/>
            <person name="Murali S.C."/>
            <person name="Hughes D.S."/>
            <person name="Lee S.F."/>
            <person name="Perry T."/>
            <person name="Stroehlein A.J."/>
            <person name="Ansell B.R."/>
            <person name="Breugelmans B."/>
            <person name="Hofmann A."/>
            <person name="Qu J."/>
            <person name="Dugan S."/>
            <person name="Lee S.L."/>
            <person name="Chao H."/>
            <person name="Dinh H."/>
            <person name="Han Y."/>
            <person name="Doddapaneni H.V."/>
            <person name="Worley K.C."/>
            <person name="Muzny D.M."/>
            <person name="Ioannidis P."/>
            <person name="Waterhouse R.M."/>
            <person name="Zdobnov E.M."/>
            <person name="James P.J."/>
            <person name="Bagnall N.H."/>
            <person name="Kotze A.C."/>
            <person name="Gibbs R.A."/>
            <person name="Richards S."/>
            <person name="Batterham P."/>
            <person name="Gasser R.B."/>
        </authorList>
    </citation>
    <scope>NUCLEOTIDE SEQUENCE [LARGE SCALE GENOMIC DNA]</scope>
    <source>
        <strain evidence="2 3">LS</strain>
        <tissue evidence="2">Full body</tissue>
    </source>
</reference>
<protein>
    <submittedName>
        <fullName evidence="2">Uncharacterized protein</fullName>
    </submittedName>
</protein>
<dbReference type="Proteomes" id="UP000037069">
    <property type="component" value="Unassembled WGS sequence"/>
</dbReference>
<sequence>MAQNKVENCVLWASGSRASQTDLSDKWDKTKIKTVTYVSSSSLQHLEKYRLQLVIGQLKKGYVWVKKDINTYAKDLRSLVITFQKKKINFTWARPGFEPGTSRTLSGNHTPRPTSQLQRSQQYHSTLQSHTPTNSTHYQQHVQLTD</sequence>
<feature type="compositionally biased region" description="Polar residues" evidence="1">
    <location>
        <begin position="101"/>
        <end position="146"/>
    </location>
</feature>
<proteinExistence type="predicted"/>
<dbReference type="AlphaFoldDB" id="A0A0L0C2A9"/>